<evidence type="ECO:0000259" key="10">
    <source>
        <dbReference type="Pfam" id="PF02866"/>
    </source>
</evidence>
<dbReference type="InterPro" id="IPR001252">
    <property type="entry name" value="Malate_DH_AS"/>
</dbReference>
<protein>
    <recommendedName>
        <fullName evidence="4">Malate dehydrogenase, mitochondrial</fullName>
        <ecNumber evidence="3">1.1.1.37</ecNumber>
    </recommendedName>
</protein>
<evidence type="ECO:0000256" key="1">
    <source>
        <dbReference type="ARBA" id="ARBA00008824"/>
    </source>
</evidence>
<evidence type="ECO:0000256" key="2">
    <source>
        <dbReference type="ARBA" id="ARBA00011738"/>
    </source>
</evidence>
<comment type="catalytic activity">
    <reaction evidence="8">
        <text>(S)-malate + NAD(+) = oxaloacetate + NADH + H(+)</text>
        <dbReference type="Rhea" id="RHEA:21432"/>
        <dbReference type="ChEBI" id="CHEBI:15378"/>
        <dbReference type="ChEBI" id="CHEBI:15589"/>
        <dbReference type="ChEBI" id="CHEBI:16452"/>
        <dbReference type="ChEBI" id="CHEBI:57540"/>
        <dbReference type="ChEBI" id="CHEBI:57945"/>
        <dbReference type="EC" id="1.1.1.37"/>
    </reaction>
</comment>
<proteinExistence type="inferred from homology"/>
<keyword evidence="12" id="KW-1185">Reference proteome</keyword>
<dbReference type="Pfam" id="PF02866">
    <property type="entry name" value="Ldh_1_C"/>
    <property type="match status" value="1"/>
</dbReference>
<keyword evidence="6" id="KW-0560">Oxidoreductase</keyword>
<organism evidence="11 12">
    <name type="scientific">Paragonimus skrjabini miyazakii</name>
    <dbReference type="NCBI Taxonomy" id="59628"/>
    <lineage>
        <taxon>Eukaryota</taxon>
        <taxon>Metazoa</taxon>
        <taxon>Spiralia</taxon>
        <taxon>Lophotrochozoa</taxon>
        <taxon>Platyhelminthes</taxon>
        <taxon>Trematoda</taxon>
        <taxon>Digenea</taxon>
        <taxon>Plagiorchiida</taxon>
        <taxon>Troglotremata</taxon>
        <taxon>Troglotrematidae</taxon>
        <taxon>Paragonimus</taxon>
    </lineage>
</organism>
<evidence type="ECO:0000259" key="9">
    <source>
        <dbReference type="Pfam" id="PF00056"/>
    </source>
</evidence>
<reference evidence="11" key="1">
    <citation type="submission" date="2019-07" db="EMBL/GenBank/DDBJ databases">
        <title>Annotation for the trematode Paragonimus miyazaki's.</title>
        <authorList>
            <person name="Choi Y.-J."/>
        </authorList>
    </citation>
    <scope>NUCLEOTIDE SEQUENCE</scope>
    <source>
        <strain evidence="11">Japan</strain>
    </source>
</reference>
<dbReference type="GO" id="GO:0006099">
    <property type="term" value="P:tricarboxylic acid cycle"/>
    <property type="evidence" value="ECO:0007669"/>
    <property type="project" value="UniProtKB-KW"/>
</dbReference>
<dbReference type="GO" id="GO:0005739">
    <property type="term" value="C:mitochondrion"/>
    <property type="evidence" value="ECO:0007669"/>
    <property type="project" value="TreeGrafter"/>
</dbReference>
<evidence type="ECO:0000313" key="11">
    <source>
        <dbReference type="EMBL" id="KAF7258244.1"/>
    </source>
</evidence>
<keyword evidence="5" id="KW-0816">Tricarboxylic acid cycle</keyword>
<dbReference type="PANTHER" id="PTHR11540:SF16">
    <property type="entry name" value="MALATE DEHYDROGENASE, MITOCHONDRIAL"/>
    <property type="match status" value="1"/>
</dbReference>
<sequence>MFSRAFGSFRVLIGSKCFSTSSKAYQKVAVLGASGGIGQPMSLLLKQSPLVTQLSLYDIAHVKGVAADLSHIETPARVTSHLGPGELAGCLTGADVVVIPAGVPRKPVCRPRSCGMFSRAFGSFRVLIGSKCFSTSSKAYQKVAVLGASGGIGQPMSLLLKQSPLVTQLSLYDIAHVKGVAADLSHIETPARVTSHLGPGELAGCLTGADVVVIPAGVPRKPGMTRDDLFKTNASIVANLVYACALNCPKAMICIITNPVNSTVPIAAEILKRNGVFDPKRLFGVTTLDVVRSNTFIAEAKGLDVRNVSCPVIGGHSGITILPVISQCSPAVSFPQNEREKLTSRIQNAGTEVVEAKAGAGSATLSMAYSGVRFATSLMEAMNGRAGVVECAFVHGEISDCEFFATPVALGANGVERNMGIGKLNEYEIDLLKQVIPELNKNIKTGKDFAASFKPT</sequence>
<comment type="caution">
    <text evidence="11">The sequence shown here is derived from an EMBL/GenBank/DDBJ whole genome shotgun (WGS) entry which is preliminary data.</text>
</comment>
<feature type="domain" description="Lactate/malate dehydrogenase N-terminal" evidence="9">
    <location>
        <begin position="142"/>
        <end position="284"/>
    </location>
</feature>
<comment type="similarity">
    <text evidence="1">Belongs to the LDH/MDH superfamily. MDH type 1 family.</text>
</comment>
<feature type="domain" description="Lactate/malate dehydrogenase N-terminal" evidence="9">
    <location>
        <begin position="27"/>
        <end position="107"/>
    </location>
</feature>
<dbReference type="Gene3D" id="3.90.110.10">
    <property type="entry name" value="Lactate dehydrogenase/glycoside hydrolase, family 4, C-terminal"/>
    <property type="match status" value="1"/>
</dbReference>
<dbReference type="SUPFAM" id="SSF56327">
    <property type="entry name" value="LDH C-terminal domain-like"/>
    <property type="match status" value="1"/>
</dbReference>
<dbReference type="FunFam" id="3.90.110.10:FF:000001">
    <property type="entry name" value="Malate dehydrogenase"/>
    <property type="match status" value="1"/>
</dbReference>
<dbReference type="InterPro" id="IPR036291">
    <property type="entry name" value="NAD(P)-bd_dom_sf"/>
</dbReference>
<accession>A0A8S9YUG0</accession>
<evidence type="ECO:0000256" key="8">
    <source>
        <dbReference type="ARBA" id="ARBA00048313"/>
    </source>
</evidence>
<gene>
    <name evidence="11" type="ORF">EG68_04079</name>
</gene>
<dbReference type="InterPro" id="IPR015955">
    <property type="entry name" value="Lactate_DH/Glyco_Ohase_4_C"/>
</dbReference>
<keyword evidence="7" id="KW-0520">NAD</keyword>
<dbReference type="EC" id="1.1.1.37" evidence="3"/>
<dbReference type="PROSITE" id="PS00068">
    <property type="entry name" value="MDH"/>
    <property type="match status" value="1"/>
</dbReference>
<dbReference type="NCBIfam" id="TIGR01772">
    <property type="entry name" value="MDH_euk_gproteo"/>
    <property type="match status" value="1"/>
</dbReference>
<dbReference type="Pfam" id="PF00056">
    <property type="entry name" value="Ldh_1_N"/>
    <property type="match status" value="2"/>
</dbReference>
<evidence type="ECO:0000256" key="3">
    <source>
        <dbReference type="ARBA" id="ARBA00012995"/>
    </source>
</evidence>
<dbReference type="Gene3D" id="3.40.50.720">
    <property type="entry name" value="NAD(P)-binding Rossmann-like Domain"/>
    <property type="match status" value="2"/>
</dbReference>
<dbReference type="CDD" id="cd01337">
    <property type="entry name" value="MDH_glyoxysomal_mitochondrial"/>
    <property type="match status" value="1"/>
</dbReference>
<dbReference type="GO" id="GO:0006108">
    <property type="term" value="P:malate metabolic process"/>
    <property type="evidence" value="ECO:0007669"/>
    <property type="project" value="InterPro"/>
</dbReference>
<evidence type="ECO:0000256" key="4">
    <source>
        <dbReference type="ARBA" id="ARBA00016075"/>
    </source>
</evidence>
<dbReference type="EMBL" id="JTDE01001849">
    <property type="protein sequence ID" value="KAF7258244.1"/>
    <property type="molecule type" value="Genomic_DNA"/>
</dbReference>
<dbReference type="AlphaFoldDB" id="A0A8S9YUG0"/>
<evidence type="ECO:0000313" key="12">
    <source>
        <dbReference type="Proteomes" id="UP000822476"/>
    </source>
</evidence>
<dbReference type="Proteomes" id="UP000822476">
    <property type="component" value="Unassembled WGS sequence"/>
</dbReference>
<dbReference type="InterPro" id="IPR022383">
    <property type="entry name" value="Lactate/malate_DH_C"/>
</dbReference>
<dbReference type="OrthoDB" id="755699at2759"/>
<feature type="domain" description="Lactate/malate dehydrogenase C-terminal" evidence="10">
    <location>
        <begin position="286"/>
        <end position="449"/>
    </location>
</feature>
<dbReference type="PANTHER" id="PTHR11540">
    <property type="entry name" value="MALATE AND LACTATE DEHYDROGENASE"/>
    <property type="match status" value="1"/>
</dbReference>
<dbReference type="GO" id="GO:0030060">
    <property type="term" value="F:L-malate dehydrogenase (NAD+) activity"/>
    <property type="evidence" value="ECO:0007669"/>
    <property type="project" value="UniProtKB-EC"/>
</dbReference>
<evidence type="ECO:0000256" key="5">
    <source>
        <dbReference type="ARBA" id="ARBA00022532"/>
    </source>
</evidence>
<dbReference type="SUPFAM" id="SSF51735">
    <property type="entry name" value="NAD(P)-binding Rossmann-fold domains"/>
    <property type="match status" value="2"/>
</dbReference>
<dbReference type="InterPro" id="IPR001236">
    <property type="entry name" value="Lactate/malate_DH_N"/>
</dbReference>
<dbReference type="FunFam" id="3.40.50.720:FF:000013">
    <property type="entry name" value="Malate dehydrogenase"/>
    <property type="match status" value="1"/>
</dbReference>
<evidence type="ECO:0000256" key="7">
    <source>
        <dbReference type="ARBA" id="ARBA00023027"/>
    </source>
</evidence>
<name>A0A8S9YUG0_9TREM</name>
<comment type="subunit">
    <text evidence="2">Homodimer.</text>
</comment>
<evidence type="ECO:0000256" key="6">
    <source>
        <dbReference type="ARBA" id="ARBA00023002"/>
    </source>
</evidence>
<dbReference type="InterPro" id="IPR010097">
    <property type="entry name" value="Malate_DH_type1"/>
</dbReference>